<sequence>MADDKNSDRKFQDRQPKHHSPVPGTSAETSSREYQHRDSRKLSWRSTATEKEIKLFDTIRKFEDRAGPGRRPHRPEEHRASRSHTETRRSESDRRGGHYSSEDHIRSRDSHRHARSRSHNNVGSHEARQRRTRSPSPRPDYSRRRTDDRDREPRRPSSTSGHRSDQRNPQSRSATGSQGIMKREQDQSPSSDEDSPSRFNERGIRNRSPIRERHDRETDEAADQELYRQQRQQPSPTPDDSLPGAPKVVVLCPESMPTLPAWIRSLGEQFVCVVTPDDQARRRQRNPAPPPQYPRRPIQPLGPPFPYFSAYPHDEWDERRIRYPYRPFRGPLMVAPRGRGGWYRQGERRGRGGGNC</sequence>
<reference evidence="3" key="1">
    <citation type="submission" date="2025-08" db="UniProtKB">
        <authorList>
            <consortium name="RefSeq"/>
        </authorList>
    </citation>
    <scope>IDENTIFICATION</scope>
    <source>
        <tissue evidence="3">Thorax and Abdomen</tissue>
    </source>
</reference>
<protein>
    <submittedName>
        <fullName evidence="3">Serine/arginine repetitive matrix protein 1</fullName>
    </submittedName>
</protein>
<feature type="compositionally biased region" description="Basic and acidic residues" evidence="1">
    <location>
        <begin position="195"/>
        <end position="219"/>
    </location>
</feature>
<gene>
    <name evidence="3" type="primary">LOC107228143</name>
</gene>
<feature type="region of interest" description="Disordered" evidence="1">
    <location>
        <begin position="277"/>
        <end position="301"/>
    </location>
</feature>
<proteinExistence type="predicted"/>
<feature type="compositionally biased region" description="Polar residues" evidence="1">
    <location>
        <begin position="167"/>
        <end position="178"/>
    </location>
</feature>
<dbReference type="RefSeq" id="XP_046587149.1">
    <property type="nucleotide sequence ID" value="XM_046731193.1"/>
</dbReference>
<evidence type="ECO:0000313" key="2">
    <source>
        <dbReference type="Proteomes" id="UP000829291"/>
    </source>
</evidence>
<feature type="compositionally biased region" description="Basic and acidic residues" evidence="1">
    <location>
        <begin position="30"/>
        <end position="41"/>
    </location>
</feature>
<feature type="compositionally biased region" description="Basic and acidic residues" evidence="1">
    <location>
        <begin position="140"/>
        <end position="155"/>
    </location>
</feature>
<evidence type="ECO:0000313" key="3">
    <source>
        <dbReference type="RefSeq" id="XP_046587149.1"/>
    </source>
</evidence>
<dbReference type="GeneID" id="107228143"/>
<accession>A0ABM3FGK0</accession>
<feature type="compositionally biased region" description="Basic and acidic residues" evidence="1">
    <location>
        <begin position="1"/>
        <end position="15"/>
    </location>
</feature>
<feature type="compositionally biased region" description="Basic residues" evidence="1">
    <location>
        <begin position="109"/>
        <end position="118"/>
    </location>
</feature>
<feature type="compositionally biased region" description="Basic and acidic residues" evidence="1">
    <location>
        <begin position="48"/>
        <end position="67"/>
    </location>
</feature>
<name>A0ABM3FGK0_NEOLC</name>
<feature type="compositionally biased region" description="Basic and acidic residues" evidence="1">
    <location>
        <begin position="74"/>
        <end position="108"/>
    </location>
</feature>
<evidence type="ECO:0000256" key="1">
    <source>
        <dbReference type="SAM" id="MobiDB-lite"/>
    </source>
</evidence>
<dbReference type="Proteomes" id="UP000829291">
    <property type="component" value="Chromosome 1"/>
</dbReference>
<feature type="region of interest" description="Disordered" evidence="1">
    <location>
        <begin position="1"/>
        <end position="246"/>
    </location>
</feature>
<organism evidence="2 3">
    <name type="scientific">Neodiprion lecontei</name>
    <name type="common">Redheaded pine sawfly</name>
    <dbReference type="NCBI Taxonomy" id="441921"/>
    <lineage>
        <taxon>Eukaryota</taxon>
        <taxon>Metazoa</taxon>
        <taxon>Ecdysozoa</taxon>
        <taxon>Arthropoda</taxon>
        <taxon>Hexapoda</taxon>
        <taxon>Insecta</taxon>
        <taxon>Pterygota</taxon>
        <taxon>Neoptera</taxon>
        <taxon>Endopterygota</taxon>
        <taxon>Hymenoptera</taxon>
        <taxon>Tenthredinoidea</taxon>
        <taxon>Diprionidae</taxon>
        <taxon>Diprioninae</taxon>
        <taxon>Neodiprion</taxon>
    </lineage>
</organism>
<keyword evidence="2" id="KW-1185">Reference proteome</keyword>